<dbReference type="GO" id="GO:0004029">
    <property type="term" value="F:aldehyde dehydrogenase (NAD+) activity"/>
    <property type="evidence" value="ECO:0007669"/>
    <property type="project" value="TreeGrafter"/>
</dbReference>
<evidence type="ECO:0000256" key="5">
    <source>
        <dbReference type="PIRSR" id="PIRSR036492-1"/>
    </source>
</evidence>
<evidence type="ECO:0000256" key="6">
    <source>
        <dbReference type="PROSITE-ProRule" id="PRU10007"/>
    </source>
</evidence>
<evidence type="ECO:0000256" key="2">
    <source>
        <dbReference type="ARBA" id="ARBA00023002"/>
    </source>
</evidence>
<protein>
    <recommendedName>
        <fullName evidence="4">Aldehyde dehydrogenase</fullName>
    </recommendedName>
</protein>
<dbReference type="PANTHER" id="PTHR43570:SF20">
    <property type="entry name" value="ALDEHYDE DEHYDROGENASE ALDX-RELATED"/>
    <property type="match status" value="1"/>
</dbReference>
<dbReference type="SUPFAM" id="SSF53720">
    <property type="entry name" value="ALDH-like"/>
    <property type="match status" value="1"/>
</dbReference>
<dbReference type="CDD" id="cd07133">
    <property type="entry name" value="ALDH_CALDH_CalB"/>
    <property type="match status" value="1"/>
</dbReference>
<dbReference type="AlphaFoldDB" id="A0A8J2U1K2"/>
<dbReference type="Pfam" id="PF00171">
    <property type="entry name" value="Aldedh"/>
    <property type="match status" value="1"/>
</dbReference>
<keyword evidence="10" id="KW-1185">Reference proteome</keyword>
<dbReference type="GO" id="GO:0005737">
    <property type="term" value="C:cytoplasm"/>
    <property type="evidence" value="ECO:0007669"/>
    <property type="project" value="TreeGrafter"/>
</dbReference>
<evidence type="ECO:0000313" key="10">
    <source>
        <dbReference type="Proteomes" id="UP000619743"/>
    </source>
</evidence>
<evidence type="ECO:0000313" key="9">
    <source>
        <dbReference type="EMBL" id="GGA63412.1"/>
    </source>
</evidence>
<dbReference type="PIRSF" id="PIRSF036492">
    <property type="entry name" value="ALDH"/>
    <property type="match status" value="1"/>
</dbReference>
<evidence type="ECO:0000259" key="8">
    <source>
        <dbReference type="Pfam" id="PF00171"/>
    </source>
</evidence>
<name>A0A8J2U1K2_9GAMM</name>
<dbReference type="GO" id="GO:0006081">
    <property type="term" value="P:aldehyde metabolic process"/>
    <property type="evidence" value="ECO:0007669"/>
    <property type="project" value="InterPro"/>
</dbReference>
<comment type="caution">
    <text evidence="9">The sequence shown here is derived from an EMBL/GenBank/DDBJ whole genome shotgun (WGS) entry which is preliminary data.</text>
</comment>
<evidence type="ECO:0000256" key="3">
    <source>
        <dbReference type="ARBA" id="ARBA00023027"/>
    </source>
</evidence>
<evidence type="ECO:0000256" key="1">
    <source>
        <dbReference type="ARBA" id="ARBA00009986"/>
    </source>
</evidence>
<feature type="active site" evidence="5 6">
    <location>
        <position position="213"/>
    </location>
</feature>
<keyword evidence="3" id="KW-0520">NAD</keyword>
<accession>A0A8J2U1K2</accession>
<evidence type="ECO:0000256" key="7">
    <source>
        <dbReference type="RuleBase" id="RU003345"/>
    </source>
</evidence>
<dbReference type="InterPro" id="IPR012394">
    <property type="entry name" value="Aldehyde_DH_NAD(P)"/>
</dbReference>
<dbReference type="InterPro" id="IPR016163">
    <property type="entry name" value="Ald_DH_C"/>
</dbReference>
<feature type="domain" description="Aldehyde dehydrogenase" evidence="8">
    <location>
        <begin position="24"/>
        <end position="437"/>
    </location>
</feature>
<dbReference type="RefSeq" id="WP_087504102.1">
    <property type="nucleotide sequence ID" value="NZ_BMDX01000001.1"/>
</dbReference>
<comment type="similarity">
    <text evidence="1 4 7">Belongs to the aldehyde dehydrogenase family.</text>
</comment>
<dbReference type="PANTHER" id="PTHR43570">
    <property type="entry name" value="ALDEHYDE DEHYDROGENASE"/>
    <property type="match status" value="1"/>
</dbReference>
<dbReference type="InterPro" id="IPR029510">
    <property type="entry name" value="Ald_DH_CS_GLU"/>
</dbReference>
<sequence>MQPAELNLHLSELQQQYRQQPYPSLKERQQWLQRLQQKLQADYSTLAEALSDDYGQRPIQETQLADVVPVLQQLRYTRRRLKRWMKASKRHLDMALWPAKAEVQYQPKGVVGIIVPWNFPLMLSVGPLINALAAGNRVMLKLSEYTPAFNQQLAQLLQRTLGDDVIRIIQGDAPVAQAFSRLPFDHLLFTGSTAIGRHVMAAAADNLTPVTLELGGKSPVLIADDCPVELAVARIAAGKCLNSGQICVAPDYVLCPEGKIAEFVSAFQQHYAKQYPLGINSPDVASVINEGQFQRLQQLLADAEQQGARVVPVAEPASDPVQRLLVPHLVTGVNDNMRLMAEEIFGPILPIVGYQKVEQAIDFINAGARPLALYVMSFDRQLQQQISQKTISGGMAINDTLYQVAIDDAPFGGVGPSGMGHYHGHEGFLTFSHARTVFRRGKVSPGALLQAPYGRWWQRLILRFLLR</sequence>
<dbReference type="Gene3D" id="3.40.309.10">
    <property type="entry name" value="Aldehyde Dehydrogenase, Chain A, domain 2"/>
    <property type="match status" value="1"/>
</dbReference>
<dbReference type="InterPro" id="IPR016162">
    <property type="entry name" value="Ald_DH_N"/>
</dbReference>
<feature type="active site" evidence="5">
    <location>
        <position position="247"/>
    </location>
</feature>
<dbReference type="InterPro" id="IPR016161">
    <property type="entry name" value="Ald_DH/histidinol_DH"/>
</dbReference>
<dbReference type="Gene3D" id="3.40.605.10">
    <property type="entry name" value="Aldehyde Dehydrogenase, Chain A, domain 1"/>
    <property type="match status" value="1"/>
</dbReference>
<dbReference type="Proteomes" id="UP000619743">
    <property type="component" value="Unassembled WGS sequence"/>
</dbReference>
<gene>
    <name evidence="9" type="ORF">GCM10011369_00920</name>
</gene>
<evidence type="ECO:0000256" key="4">
    <source>
        <dbReference type="PIRNR" id="PIRNR036492"/>
    </source>
</evidence>
<dbReference type="InterPro" id="IPR015590">
    <property type="entry name" value="Aldehyde_DH_dom"/>
</dbReference>
<dbReference type="EMBL" id="BMDX01000001">
    <property type="protein sequence ID" value="GGA63412.1"/>
    <property type="molecule type" value="Genomic_DNA"/>
</dbReference>
<reference evidence="10" key="1">
    <citation type="journal article" date="2019" name="Int. J. Syst. Evol. Microbiol.">
        <title>The Global Catalogue of Microorganisms (GCM) 10K type strain sequencing project: providing services to taxonomists for standard genome sequencing and annotation.</title>
        <authorList>
            <consortium name="The Broad Institute Genomics Platform"/>
            <consortium name="The Broad Institute Genome Sequencing Center for Infectious Disease"/>
            <person name="Wu L."/>
            <person name="Ma J."/>
        </authorList>
    </citation>
    <scope>NUCLEOTIDE SEQUENCE [LARGE SCALE GENOMIC DNA]</scope>
    <source>
        <strain evidence="10">CGMCC 1.10130</strain>
    </source>
</reference>
<keyword evidence="2 4" id="KW-0560">Oxidoreductase</keyword>
<proteinExistence type="inferred from homology"/>
<organism evidence="9 10">
    <name type="scientific">Neiella marina</name>
    <dbReference type="NCBI Taxonomy" id="508461"/>
    <lineage>
        <taxon>Bacteria</taxon>
        <taxon>Pseudomonadati</taxon>
        <taxon>Pseudomonadota</taxon>
        <taxon>Gammaproteobacteria</taxon>
        <taxon>Alteromonadales</taxon>
        <taxon>Echinimonadaceae</taxon>
        <taxon>Neiella</taxon>
    </lineage>
</organism>
<dbReference type="OrthoDB" id="9812625at2"/>
<dbReference type="PROSITE" id="PS00687">
    <property type="entry name" value="ALDEHYDE_DEHYDR_GLU"/>
    <property type="match status" value="1"/>
</dbReference>